<feature type="region of interest" description="Disordered" evidence="3">
    <location>
        <begin position="1"/>
        <end position="47"/>
    </location>
</feature>
<dbReference type="AlphaFoldDB" id="A0ABD6BP94"/>
<keyword evidence="2" id="KW-0560">Oxidoreductase</keyword>
<dbReference type="InterPro" id="IPR036856">
    <property type="entry name" value="Ald_Oxase/Xan_DH_a/b_sf"/>
</dbReference>
<accession>A0ABD6BP94</accession>
<comment type="caution">
    <text evidence="5">The sequence shown here is derived from an EMBL/GenBank/DDBJ whole genome shotgun (WGS) entry which is preliminary data.</text>
</comment>
<proteinExistence type="predicted"/>
<keyword evidence="1" id="KW-0500">Molybdenum</keyword>
<dbReference type="SUPFAM" id="SSF54665">
    <property type="entry name" value="CO dehydrogenase molybdoprotein N-domain-like"/>
    <property type="match status" value="1"/>
</dbReference>
<dbReference type="InterPro" id="IPR016208">
    <property type="entry name" value="Ald_Oxase/xanthine_DH-like"/>
</dbReference>
<dbReference type="Pfam" id="PF01315">
    <property type="entry name" value="Ald_Xan_dh_C"/>
    <property type="match status" value="1"/>
</dbReference>
<dbReference type="Pfam" id="PF02738">
    <property type="entry name" value="MoCoBD_1"/>
    <property type="match status" value="1"/>
</dbReference>
<evidence type="ECO:0000259" key="4">
    <source>
        <dbReference type="SMART" id="SM01008"/>
    </source>
</evidence>
<dbReference type="Proteomes" id="UP001597139">
    <property type="component" value="Unassembled WGS sequence"/>
</dbReference>
<dbReference type="GO" id="GO:0016491">
    <property type="term" value="F:oxidoreductase activity"/>
    <property type="evidence" value="ECO:0007669"/>
    <property type="project" value="UniProtKB-KW"/>
</dbReference>
<feature type="domain" description="Aldehyde oxidase/xanthine dehydrogenase a/b hammerhead" evidence="4">
    <location>
        <begin position="43"/>
        <end position="158"/>
    </location>
</feature>
<protein>
    <submittedName>
        <fullName evidence="5">Xanthine dehydrogenase family protein molybdopterin-binding subunit</fullName>
    </submittedName>
</protein>
<dbReference type="InterPro" id="IPR046867">
    <property type="entry name" value="AldOxase/xan_DH_MoCoBD2"/>
</dbReference>
<evidence type="ECO:0000256" key="2">
    <source>
        <dbReference type="ARBA" id="ARBA00023002"/>
    </source>
</evidence>
<evidence type="ECO:0000313" key="5">
    <source>
        <dbReference type="EMBL" id="MFD1566460.1"/>
    </source>
</evidence>
<dbReference type="InterPro" id="IPR008274">
    <property type="entry name" value="AldOxase/xan_DH_MoCoBD1"/>
</dbReference>
<dbReference type="EMBL" id="JBHUCZ010000001">
    <property type="protein sequence ID" value="MFD1566460.1"/>
    <property type="molecule type" value="Genomic_DNA"/>
</dbReference>
<organism evidence="5 6">
    <name type="scientific">Halolamina litorea</name>
    <dbReference type="NCBI Taxonomy" id="1515593"/>
    <lineage>
        <taxon>Archaea</taxon>
        <taxon>Methanobacteriati</taxon>
        <taxon>Methanobacteriota</taxon>
        <taxon>Stenosarchaea group</taxon>
        <taxon>Halobacteria</taxon>
        <taxon>Halobacteriales</taxon>
        <taxon>Haloferacaceae</taxon>
    </lineage>
</organism>
<evidence type="ECO:0000256" key="3">
    <source>
        <dbReference type="SAM" id="MobiDB-lite"/>
    </source>
</evidence>
<feature type="compositionally biased region" description="Basic and acidic residues" evidence="3">
    <location>
        <begin position="33"/>
        <end position="43"/>
    </location>
</feature>
<name>A0ABD6BP94_9EURY</name>
<dbReference type="PANTHER" id="PTHR11908:SF132">
    <property type="entry name" value="ALDEHYDE OXIDASE 1-RELATED"/>
    <property type="match status" value="1"/>
</dbReference>
<evidence type="ECO:0000313" key="6">
    <source>
        <dbReference type="Proteomes" id="UP001597139"/>
    </source>
</evidence>
<sequence length="778" mass="81038">MSGEESVLEAEGSVPTTAESGGSGAGDSIGDSPLRREDARALRGETTYTDDFGREAAALAFVRSPHAHAHVDSIDTENAAAIDGVLAVYTWEDLADGDSPMELPVSTGPLDCEVPGHPVLARDRVRYDGQPVAAVVATDRYVAADGVDAVEVAYDPLGVESDPVAATDEGAPTLFDAAPDNVAAVGELGDREETDRAFDGAERVVAVELENNRLIPSALEPRAALAEFDRTEGFTVTMSSQSPHGHRRKLSHTLGVPERQIRVISPDVGGGFGHKGHHHPGEAMAAWAARDLGTSVKWTATRSGNYREGAHGRDHRTTAELALDGDGTFRGLRVDTHAGIGGFALGGGGAMPGWYGRLLASQYEIPAVYCRSRCVFTTTAPVHSYRGAGRPEAIYVTERLVDAAADELGVDPVDLRRKNLVGADDFPHETAVGATYDSGNYEPTLDDAVDAVEGAPRGGERDDDGRLRGVGIASYVESTGGGFESGVVRVHPDGGVTVSAGTHDHGQGHGTIYAQIVAEELPVPTGEIEVVEGDTDKVPTGTGTFGSRSTVVGGNAVAESARSVFDKARRIAAAELDADPTEVEPTDSGFAVASEGAEECTFAEIAGAAYGRGLPEGLSPGLEATTFYELADTAYTFGTHAVAVAVDPETGEFDIERYVAVDDCGVRVNPQIVAGQVHGGVAQGIGQARTERATYDEDGGLAAATMLDYALPRANDLPDIEVRTQETPSHNELGVKGIGEGGTVAAPPAVVNAVVDALGVEHLDMPLTPETVRGAVEN</sequence>
<dbReference type="InterPro" id="IPR037165">
    <property type="entry name" value="AldOxase/xan_DH_Mopterin-bd_sf"/>
</dbReference>
<keyword evidence="6" id="KW-1185">Reference proteome</keyword>
<evidence type="ECO:0000256" key="1">
    <source>
        <dbReference type="ARBA" id="ARBA00022505"/>
    </source>
</evidence>
<dbReference type="PANTHER" id="PTHR11908">
    <property type="entry name" value="XANTHINE DEHYDROGENASE"/>
    <property type="match status" value="1"/>
</dbReference>
<gene>
    <name evidence="5" type="ORF">ACFSAU_03060</name>
</gene>
<dbReference type="Gene3D" id="3.30.365.10">
    <property type="entry name" value="Aldehyde oxidase/xanthine dehydrogenase, molybdopterin binding domain"/>
    <property type="match status" value="4"/>
</dbReference>
<dbReference type="SUPFAM" id="SSF56003">
    <property type="entry name" value="Molybdenum cofactor-binding domain"/>
    <property type="match status" value="1"/>
</dbReference>
<reference evidence="5 6" key="1">
    <citation type="journal article" date="2019" name="Int. J. Syst. Evol. Microbiol.">
        <title>The Global Catalogue of Microorganisms (GCM) 10K type strain sequencing project: providing services to taxonomists for standard genome sequencing and annotation.</title>
        <authorList>
            <consortium name="The Broad Institute Genomics Platform"/>
            <consortium name="The Broad Institute Genome Sequencing Center for Infectious Disease"/>
            <person name="Wu L."/>
            <person name="Ma J."/>
        </authorList>
    </citation>
    <scope>NUCLEOTIDE SEQUENCE [LARGE SCALE GENOMIC DNA]</scope>
    <source>
        <strain evidence="5 6">CGMCC 1.12859</strain>
    </source>
</reference>
<dbReference type="InterPro" id="IPR000674">
    <property type="entry name" value="Ald_Oxase/Xan_DH_a/b"/>
</dbReference>
<dbReference type="Gene3D" id="3.90.1170.50">
    <property type="entry name" value="Aldehyde oxidase/xanthine dehydrogenase, a/b hammerhead"/>
    <property type="match status" value="1"/>
</dbReference>
<dbReference type="SMART" id="SM01008">
    <property type="entry name" value="Ald_Xan_dh_C"/>
    <property type="match status" value="1"/>
</dbReference>
<dbReference type="Pfam" id="PF20256">
    <property type="entry name" value="MoCoBD_2"/>
    <property type="match status" value="1"/>
</dbReference>
<dbReference type="RefSeq" id="WP_267645739.1">
    <property type="nucleotide sequence ID" value="NZ_JANHGR010000001.1"/>
</dbReference>